<reference evidence="1 2" key="1">
    <citation type="submission" date="2023-09" db="EMBL/GenBank/DDBJ databases">
        <title>Novel taxa isolated from Blanes Bay.</title>
        <authorList>
            <person name="Rey-Velasco X."/>
            <person name="Lucena T."/>
        </authorList>
    </citation>
    <scope>NUCLEOTIDE SEQUENCE [LARGE SCALE GENOMIC DNA]</scope>
    <source>
        <strain evidence="1 2">S334</strain>
    </source>
</reference>
<dbReference type="RefSeq" id="WP_314015124.1">
    <property type="nucleotide sequence ID" value="NZ_JAVTTP010000001.1"/>
</dbReference>
<evidence type="ECO:0000313" key="2">
    <source>
        <dbReference type="Proteomes" id="UP001250656"/>
    </source>
</evidence>
<comment type="caution">
    <text evidence="1">The sequence shown here is derived from an EMBL/GenBank/DDBJ whole genome shotgun (WGS) entry which is preliminary data.</text>
</comment>
<proteinExistence type="predicted"/>
<keyword evidence="2" id="KW-1185">Reference proteome</keyword>
<dbReference type="Proteomes" id="UP001250656">
    <property type="component" value="Unassembled WGS sequence"/>
</dbReference>
<protein>
    <submittedName>
        <fullName evidence="1">Uncharacterized protein</fullName>
    </submittedName>
</protein>
<evidence type="ECO:0000313" key="1">
    <source>
        <dbReference type="EMBL" id="MDT7829286.1"/>
    </source>
</evidence>
<accession>A0ABU3L6B4</accession>
<organism evidence="1 2">
    <name type="scientific">Pricia mediterranea</name>
    <dbReference type="NCBI Taxonomy" id="3076079"/>
    <lineage>
        <taxon>Bacteria</taxon>
        <taxon>Pseudomonadati</taxon>
        <taxon>Bacteroidota</taxon>
        <taxon>Flavobacteriia</taxon>
        <taxon>Flavobacteriales</taxon>
        <taxon>Flavobacteriaceae</taxon>
        <taxon>Pricia</taxon>
    </lineage>
</organism>
<name>A0ABU3L6B4_9FLAO</name>
<sequence>MKVKSALVAVGHDTKELKASDEAYESVHPCCKYREDGSDDSEHHED</sequence>
<dbReference type="EMBL" id="JAVTTP010000001">
    <property type="protein sequence ID" value="MDT7829286.1"/>
    <property type="molecule type" value="Genomic_DNA"/>
</dbReference>
<gene>
    <name evidence="1" type="ORF">RQM65_11465</name>
</gene>